<dbReference type="Proteomes" id="UP000515908">
    <property type="component" value="Chromosome 13"/>
</dbReference>
<dbReference type="EMBL" id="LR877157">
    <property type="protein sequence ID" value="CAD2219097.1"/>
    <property type="molecule type" value="Genomic_DNA"/>
</dbReference>
<keyword evidence="2" id="KW-1185">Reference proteome</keyword>
<reference evidence="1 2" key="1">
    <citation type="submission" date="2020-08" db="EMBL/GenBank/DDBJ databases">
        <authorList>
            <person name="Newling K."/>
            <person name="Davey J."/>
            <person name="Forrester S."/>
        </authorList>
    </citation>
    <scope>NUCLEOTIDE SEQUENCE [LARGE SCALE GENOMIC DNA]</scope>
    <source>
        <strain evidence="2">Crithidia deanei Carvalho (ATCC PRA-265)</strain>
    </source>
</reference>
<dbReference type="VEuPathDB" id="TriTrypDB:ADEAN_000659000"/>
<proteinExistence type="predicted"/>
<name>A0A7G2CJ65_9TRYP</name>
<dbReference type="AlphaFoldDB" id="A0A7G2CJ65"/>
<sequence>MQWDPKSYVAEVLVSGRAGEASETPSYYDYLKATLERKQNHDALREALDDEQSRTHHIKVHLPGGIITASSFEKYSDDEAEEFESFVNRCAQQLRETQAISDHVGDSLSLFLLQRAEEFFAGKPAFEESLIQLGNFYFSLRGAPKYLYPLEAAPIPGDSEPYITKIISVAGRCLWHRIFSIQDQSVTIVSLAIEGDCARIVAETADECTRLNSYAEVEVYLSKSRSEGKIHNFFLQNSGGSETNSFEDDVPEEQVTSNTNTPENLFNFQAHLFQAVKTGNTADAFHQLENKHNQAIYTDTINLCNRLPQAETAITVLSRSGDLLAQKPTGFQRLGGLLFSFSIPSYSPLYNYVLESGTPLLFNFVEPGVLEKKSSWWVSSQSDESKMWKSTTLKIAKEFFDGRPQYFCYQIFL</sequence>
<accession>A0A7G2CJ65</accession>
<evidence type="ECO:0000313" key="1">
    <source>
        <dbReference type="EMBL" id="CAD2219097.1"/>
    </source>
</evidence>
<organism evidence="1 2">
    <name type="scientific">Angomonas deanei</name>
    <dbReference type="NCBI Taxonomy" id="59799"/>
    <lineage>
        <taxon>Eukaryota</taxon>
        <taxon>Discoba</taxon>
        <taxon>Euglenozoa</taxon>
        <taxon>Kinetoplastea</taxon>
        <taxon>Metakinetoplastina</taxon>
        <taxon>Trypanosomatida</taxon>
        <taxon>Trypanosomatidae</taxon>
        <taxon>Strigomonadinae</taxon>
        <taxon>Angomonas</taxon>
    </lineage>
</organism>
<gene>
    <name evidence="1" type="ORF">ADEAN_000659000</name>
</gene>
<protein>
    <submittedName>
        <fullName evidence="1">Uncharacterized protein</fullName>
    </submittedName>
</protein>
<evidence type="ECO:0000313" key="2">
    <source>
        <dbReference type="Proteomes" id="UP000515908"/>
    </source>
</evidence>